<protein>
    <submittedName>
        <fullName evidence="2">Protein kinase</fullName>
    </submittedName>
</protein>
<dbReference type="EMBL" id="MH382198">
    <property type="protein sequence ID" value="AXC37066.1"/>
    <property type="molecule type" value="Genomic_DNA"/>
</dbReference>
<proteinExistence type="predicted"/>
<keyword evidence="1" id="KW-0175">Coiled coil</keyword>
<name>A0A2Z5HBI7_9CAUD</name>
<evidence type="ECO:0000313" key="3">
    <source>
        <dbReference type="Proteomes" id="UP000252617"/>
    </source>
</evidence>
<evidence type="ECO:0000313" key="2">
    <source>
        <dbReference type="EMBL" id="AXC37066.1"/>
    </source>
</evidence>
<organism evidence="2 3">
    <name type="scientific">Salmonella phage 3A_8767</name>
    <dbReference type="NCBI Taxonomy" id="2268591"/>
    <lineage>
        <taxon>Viruses</taxon>
        <taxon>Duplodnaviria</taxon>
        <taxon>Heunggongvirae</taxon>
        <taxon>Uroviricota</taxon>
        <taxon>Caudoviricetes</taxon>
        <taxon>Autographivirales</taxon>
        <taxon>Autotranscriptaviridae</taxon>
        <taxon>Studiervirinae</taxon>
        <taxon>Teseptimavirus</taxon>
        <taxon>Teseptimavirus tv3A8767</taxon>
    </lineage>
</organism>
<sequence>MAMSNMTYNNVFDHAYEMLKENIRYDDIRDTDDLHDAVHDAADNAVPHYYSDIFSVMASEGIDLEFEDSGLMPDTKDVIRILQARIYEQLTIDLWEDAEDLLNEYLEEVEEEEEEEDYEEEEE</sequence>
<keyword evidence="2" id="KW-0808">Transferase</keyword>
<reference evidence="3" key="1">
    <citation type="submission" date="2018-05" db="EMBL/GenBank/DDBJ databases">
        <authorList>
            <person name="Sain A."/>
            <person name="Jayaprakash N."/>
        </authorList>
    </citation>
    <scope>NUCLEOTIDE SEQUENCE [LARGE SCALE GENOMIC DNA]</scope>
</reference>
<dbReference type="InterPro" id="IPR036207">
    <property type="entry name" value="B-form_Ocr"/>
</dbReference>
<gene>
    <name evidence="2" type="ORF">3a_09</name>
</gene>
<accession>A0A2Z5HBI7</accession>
<dbReference type="GO" id="GO:0016301">
    <property type="term" value="F:kinase activity"/>
    <property type="evidence" value="ECO:0007669"/>
    <property type="project" value="UniProtKB-KW"/>
</dbReference>
<feature type="coiled-coil region" evidence="1">
    <location>
        <begin position="92"/>
        <end position="122"/>
    </location>
</feature>
<keyword evidence="3" id="KW-1185">Reference proteome</keyword>
<dbReference type="SUPFAM" id="SSF101059">
    <property type="entry name" value="B-form DNA mimic Ocr"/>
    <property type="match status" value="1"/>
</dbReference>
<dbReference type="Pfam" id="PF08684">
    <property type="entry name" value="ocr"/>
    <property type="match status" value="1"/>
</dbReference>
<dbReference type="Gene3D" id="1.20.120.780">
    <property type="entry name" value="DNA mimic ocr"/>
    <property type="match status" value="1"/>
</dbReference>
<dbReference type="InterPro" id="IPR014798">
    <property type="entry name" value="Ocr"/>
</dbReference>
<evidence type="ECO:0000256" key="1">
    <source>
        <dbReference type="SAM" id="Coils"/>
    </source>
</evidence>
<keyword evidence="2" id="KW-0418">Kinase</keyword>
<dbReference type="Proteomes" id="UP000252617">
    <property type="component" value="Genome"/>
</dbReference>